<organism evidence="1 2">
    <name type="scientific">Cichorium intybus</name>
    <name type="common">Chicory</name>
    <dbReference type="NCBI Taxonomy" id="13427"/>
    <lineage>
        <taxon>Eukaryota</taxon>
        <taxon>Viridiplantae</taxon>
        <taxon>Streptophyta</taxon>
        <taxon>Embryophyta</taxon>
        <taxon>Tracheophyta</taxon>
        <taxon>Spermatophyta</taxon>
        <taxon>Magnoliopsida</taxon>
        <taxon>eudicotyledons</taxon>
        <taxon>Gunneridae</taxon>
        <taxon>Pentapetalae</taxon>
        <taxon>asterids</taxon>
        <taxon>campanulids</taxon>
        <taxon>Asterales</taxon>
        <taxon>Asteraceae</taxon>
        <taxon>Cichorioideae</taxon>
        <taxon>Cichorieae</taxon>
        <taxon>Cichoriinae</taxon>
        <taxon>Cichorium</taxon>
    </lineage>
</organism>
<comment type="caution">
    <text evidence="1">The sequence shown here is derived from an EMBL/GenBank/DDBJ whole genome shotgun (WGS) entry which is preliminary data.</text>
</comment>
<dbReference type="EMBL" id="CM042010">
    <property type="protein sequence ID" value="KAI3780062.1"/>
    <property type="molecule type" value="Genomic_DNA"/>
</dbReference>
<reference evidence="1 2" key="2">
    <citation type="journal article" date="2022" name="Mol. Ecol. Resour.">
        <title>The genomes of chicory, endive, great burdock and yacon provide insights into Asteraceae paleo-polyploidization history and plant inulin production.</title>
        <authorList>
            <person name="Fan W."/>
            <person name="Wang S."/>
            <person name="Wang H."/>
            <person name="Wang A."/>
            <person name="Jiang F."/>
            <person name="Liu H."/>
            <person name="Zhao H."/>
            <person name="Xu D."/>
            <person name="Zhang Y."/>
        </authorList>
    </citation>
    <scope>NUCLEOTIDE SEQUENCE [LARGE SCALE GENOMIC DNA]</scope>
    <source>
        <strain evidence="2">cv. Punajuju</strain>
        <tissue evidence="1">Leaves</tissue>
    </source>
</reference>
<evidence type="ECO:0000313" key="2">
    <source>
        <dbReference type="Proteomes" id="UP001055811"/>
    </source>
</evidence>
<reference evidence="2" key="1">
    <citation type="journal article" date="2022" name="Mol. Ecol. Resour.">
        <title>The genomes of chicory, endive, great burdock and yacon provide insights into Asteraceae palaeo-polyploidization history and plant inulin production.</title>
        <authorList>
            <person name="Fan W."/>
            <person name="Wang S."/>
            <person name="Wang H."/>
            <person name="Wang A."/>
            <person name="Jiang F."/>
            <person name="Liu H."/>
            <person name="Zhao H."/>
            <person name="Xu D."/>
            <person name="Zhang Y."/>
        </authorList>
    </citation>
    <scope>NUCLEOTIDE SEQUENCE [LARGE SCALE GENOMIC DNA]</scope>
    <source>
        <strain evidence="2">cv. Punajuju</strain>
    </source>
</reference>
<evidence type="ECO:0000313" key="1">
    <source>
        <dbReference type="EMBL" id="KAI3780062.1"/>
    </source>
</evidence>
<gene>
    <name evidence="1" type="ORF">L2E82_09933</name>
</gene>
<keyword evidence="2" id="KW-1185">Reference proteome</keyword>
<proteinExistence type="predicted"/>
<protein>
    <submittedName>
        <fullName evidence="1">Uncharacterized protein</fullName>
    </submittedName>
</protein>
<accession>A0ACB9G9I6</accession>
<dbReference type="Proteomes" id="UP001055811">
    <property type="component" value="Linkage Group LG02"/>
</dbReference>
<name>A0ACB9G9I6_CICIN</name>
<sequence>MERRTGTERTGEEQIVRDGDVTISRATATAAPAAGCSGRDDAWLLFVGLRNVFGGETVVGRLINWDLIIKLICSTMPDLKNVQLDVPEDSVEVYNDDMHSLYEEEVPMSDGDD</sequence>